<dbReference type="InterPro" id="IPR050313">
    <property type="entry name" value="Carb_Metab_HTH_regulators"/>
</dbReference>
<dbReference type="InterPro" id="IPR018356">
    <property type="entry name" value="Tscrpt_reg_HTH_DeoR_CS"/>
</dbReference>
<evidence type="ECO:0000313" key="6">
    <source>
        <dbReference type="Proteomes" id="UP000006546"/>
    </source>
</evidence>
<keyword evidence="6" id="KW-1185">Reference proteome</keyword>
<evidence type="ECO:0000256" key="1">
    <source>
        <dbReference type="ARBA" id="ARBA00023015"/>
    </source>
</evidence>
<dbReference type="GO" id="GO:0003700">
    <property type="term" value="F:DNA-binding transcription factor activity"/>
    <property type="evidence" value="ECO:0007669"/>
    <property type="project" value="InterPro"/>
</dbReference>
<feature type="domain" description="HTH deoR-type" evidence="4">
    <location>
        <begin position="3"/>
        <end position="58"/>
    </location>
</feature>
<dbReference type="InterPro" id="IPR036388">
    <property type="entry name" value="WH-like_DNA-bd_sf"/>
</dbReference>
<dbReference type="Pfam" id="PF08220">
    <property type="entry name" value="HTH_DeoR"/>
    <property type="match status" value="1"/>
</dbReference>
<dbReference type="SUPFAM" id="SSF100950">
    <property type="entry name" value="NagB/RpiA/CoA transferase-like"/>
    <property type="match status" value="1"/>
</dbReference>
<keyword evidence="1" id="KW-0805">Transcription regulation</keyword>
<accession>F4LQ81</accession>
<dbReference type="InterPro" id="IPR037171">
    <property type="entry name" value="NagB/RpiA_transferase-like"/>
</dbReference>
<dbReference type="Gene3D" id="1.10.10.10">
    <property type="entry name" value="Winged helix-like DNA-binding domain superfamily/Winged helix DNA-binding domain"/>
    <property type="match status" value="1"/>
</dbReference>
<reference evidence="6" key="1">
    <citation type="submission" date="2011-04" db="EMBL/GenBank/DDBJ databases">
        <title>The complete genome of Treponema brennaborense DSM 12168.</title>
        <authorList>
            <person name="Lucas S."/>
            <person name="Han J."/>
            <person name="Lapidus A."/>
            <person name="Bruce D."/>
            <person name="Goodwin L."/>
            <person name="Pitluck S."/>
            <person name="Peters L."/>
            <person name="Kyrpides N."/>
            <person name="Mavromatis K."/>
            <person name="Ivanova N."/>
            <person name="Mikhailova N."/>
            <person name="Pagani I."/>
            <person name="Teshima H."/>
            <person name="Detter J.C."/>
            <person name="Tapia R."/>
            <person name="Han C."/>
            <person name="Land M."/>
            <person name="Hauser L."/>
            <person name="Markowitz V."/>
            <person name="Cheng J.-F."/>
            <person name="Hugenholtz P."/>
            <person name="Woyke T."/>
            <person name="Wu D."/>
            <person name="Gronow S."/>
            <person name="Wellnitz S."/>
            <person name="Brambilla E."/>
            <person name="Klenk H.-P."/>
            <person name="Eisen J.A."/>
        </authorList>
    </citation>
    <scope>NUCLEOTIDE SEQUENCE [LARGE SCALE GENOMIC DNA]</scope>
    <source>
        <strain evidence="6">DSM 12168 / CIP 105900 / DD5/3</strain>
    </source>
</reference>
<dbReference type="InterPro" id="IPR014036">
    <property type="entry name" value="DeoR-like_C"/>
</dbReference>
<organism evidence="5 6">
    <name type="scientific">Treponema brennaborense (strain DSM 12168 / CIP 105900 / DD5/3)</name>
    <dbReference type="NCBI Taxonomy" id="906968"/>
    <lineage>
        <taxon>Bacteria</taxon>
        <taxon>Pseudomonadati</taxon>
        <taxon>Spirochaetota</taxon>
        <taxon>Spirochaetia</taxon>
        <taxon>Spirochaetales</taxon>
        <taxon>Treponemataceae</taxon>
        <taxon>Treponema</taxon>
    </lineage>
</organism>
<keyword evidence="3" id="KW-0804">Transcription</keyword>
<dbReference type="EMBL" id="CP002696">
    <property type="protein sequence ID" value="AEE16102.1"/>
    <property type="molecule type" value="Genomic_DNA"/>
</dbReference>
<dbReference type="Pfam" id="PF00455">
    <property type="entry name" value="DeoRC"/>
    <property type="match status" value="1"/>
</dbReference>
<dbReference type="Proteomes" id="UP000006546">
    <property type="component" value="Chromosome"/>
</dbReference>
<evidence type="ECO:0000259" key="4">
    <source>
        <dbReference type="PROSITE" id="PS51000"/>
    </source>
</evidence>
<dbReference type="PANTHER" id="PTHR30363:SF46">
    <property type="entry name" value="LYSR FAMILY TRANSCRIPTIONAL REGULATOR"/>
    <property type="match status" value="1"/>
</dbReference>
<evidence type="ECO:0000256" key="2">
    <source>
        <dbReference type="ARBA" id="ARBA00023125"/>
    </source>
</evidence>
<keyword evidence="2" id="KW-0238">DNA-binding</keyword>
<dbReference type="OrthoDB" id="308679at2"/>
<dbReference type="AlphaFoldDB" id="F4LQ81"/>
<dbReference type="HOGENOM" id="CLU_060699_1_4_12"/>
<dbReference type="SUPFAM" id="SSF46785">
    <property type="entry name" value="Winged helix' DNA-binding domain"/>
    <property type="match status" value="1"/>
</dbReference>
<gene>
    <name evidence="5" type="ordered locus">Trebr_0660</name>
</gene>
<dbReference type="eggNOG" id="COG1349">
    <property type="taxonomic scope" value="Bacteria"/>
</dbReference>
<dbReference type="InterPro" id="IPR036390">
    <property type="entry name" value="WH_DNA-bd_sf"/>
</dbReference>
<dbReference type="PRINTS" id="PR00037">
    <property type="entry name" value="HTHLACR"/>
</dbReference>
<dbReference type="KEGG" id="tbe:Trebr_0660"/>
<dbReference type="PROSITE" id="PS00894">
    <property type="entry name" value="HTH_DEOR_1"/>
    <property type="match status" value="1"/>
</dbReference>
<dbReference type="STRING" id="906968.Trebr_0660"/>
<dbReference type="SMART" id="SM00420">
    <property type="entry name" value="HTH_DEOR"/>
    <property type="match status" value="1"/>
</dbReference>
<dbReference type="RefSeq" id="WP_013757821.1">
    <property type="nucleotide sequence ID" value="NC_015500.1"/>
</dbReference>
<dbReference type="Gene3D" id="3.40.50.1360">
    <property type="match status" value="1"/>
</dbReference>
<protein>
    <submittedName>
        <fullName evidence="5">Transcriptional regulator, DeoR family</fullName>
    </submittedName>
</protein>
<dbReference type="GO" id="GO:0003677">
    <property type="term" value="F:DNA binding"/>
    <property type="evidence" value="ECO:0007669"/>
    <property type="project" value="UniProtKB-KW"/>
</dbReference>
<evidence type="ECO:0000256" key="3">
    <source>
        <dbReference type="ARBA" id="ARBA00023163"/>
    </source>
</evidence>
<dbReference type="SMART" id="SM01134">
    <property type="entry name" value="DeoRC"/>
    <property type="match status" value="1"/>
</dbReference>
<dbReference type="PANTHER" id="PTHR30363">
    <property type="entry name" value="HTH-TYPE TRANSCRIPTIONAL REGULATOR SRLR-RELATED"/>
    <property type="match status" value="1"/>
</dbReference>
<name>F4LQ81_TREBD</name>
<proteinExistence type="predicted"/>
<evidence type="ECO:0000313" key="5">
    <source>
        <dbReference type="EMBL" id="AEE16102.1"/>
    </source>
</evidence>
<dbReference type="InterPro" id="IPR001034">
    <property type="entry name" value="DeoR_HTH"/>
</dbReference>
<sequence>MLERERIQFILEKIKTGKAVHVETLANETNVSTMTIRRDLAKLAKNGLIDRCHGGALLKRETPYQEKQISNLEEKQHIARTALRFVEENSTVFLDAGTTTWQIALLLSEFPSLKVVTADLEIANHLKRSEVQLFVCGGEVQKKTGSMIGWFTNNMLENMRFDVSFIGAPCIDQRFDVLTPTAAKAELKRLIVKNSCSSFLTVDSSKFYKQAMTRINSLADYTGVITTKEFSQSEQQLLLQKNITLIKG</sequence>
<dbReference type="PROSITE" id="PS51000">
    <property type="entry name" value="HTH_DEOR_2"/>
    <property type="match status" value="1"/>
</dbReference>